<organism evidence="1 2">
    <name type="scientific">Mycolicibacterium chitae</name>
    <name type="common">Mycobacterium chitae</name>
    <dbReference type="NCBI Taxonomy" id="1792"/>
    <lineage>
        <taxon>Bacteria</taxon>
        <taxon>Bacillati</taxon>
        <taxon>Actinomycetota</taxon>
        <taxon>Actinomycetes</taxon>
        <taxon>Mycobacteriales</taxon>
        <taxon>Mycobacteriaceae</taxon>
        <taxon>Mycolicibacterium</taxon>
    </lineage>
</organism>
<accession>A0A448HX92</accession>
<dbReference type="AlphaFoldDB" id="A0A448HX92"/>
<dbReference type="RefSeq" id="WP_126332090.1">
    <property type="nucleotide sequence ID" value="NZ_AP022604.1"/>
</dbReference>
<dbReference type="Proteomes" id="UP000282551">
    <property type="component" value="Chromosome"/>
</dbReference>
<dbReference type="EMBL" id="LR134355">
    <property type="protein sequence ID" value="VEG44726.1"/>
    <property type="molecule type" value="Genomic_DNA"/>
</dbReference>
<evidence type="ECO:0000313" key="1">
    <source>
        <dbReference type="EMBL" id="VEG44726.1"/>
    </source>
</evidence>
<protein>
    <submittedName>
        <fullName evidence="1">Uncharacterized protein</fullName>
    </submittedName>
</protein>
<dbReference type="OrthoDB" id="4734645at2"/>
<name>A0A448HX92_MYCCI</name>
<evidence type="ECO:0000313" key="2">
    <source>
        <dbReference type="Proteomes" id="UP000282551"/>
    </source>
</evidence>
<sequence length="149" mass="16246">MNINRRLIIWPAIILVAVVGLVLSETVFNRTSEECVPVRDLLEFNAAQAKEIEDLEQSSGQDAGVIEYQEWADGLAERAGKVTDPALATHAIRVADLASRFTIKLPQLRAESGSGAAAGQKTPPIVYEMYLVNAQITDEINQLLEACPN</sequence>
<reference evidence="1 2" key="1">
    <citation type="submission" date="2018-12" db="EMBL/GenBank/DDBJ databases">
        <authorList>
            <consortium name="Pathogen Informatics"/>
        </authorList>
    </citation>
    <scope>NUCLEOTIDE SEQUENCE [LARGE SCALE GENOMIC DNA]</scope>
    <source>
        <strain evidence="1 2">NCTC10485</strain>
    </source>
</reference>
<keyword evidence="2" id="KW-1185">Reference proteome</keyword>
<gene>
    <name evidence="1" type="ORF">NCTC10485_00265</name>
</gene>
<proteinExistence type="predicted"/>